<dbReference type="AlphaFoldDB" id="V2U7F4"/>
<dbReference type="STRING" id="396323.VH98_12145"/>
<proteinExistence type="inferred from homology"/>
<keyword evidence="5" id="KW-1185">Reference proteome</keyword>
<evidence type="ECO:0000256" key="2">
    <source>
        <dbReference type="ARBA" id="ARBA00022679"/>
    </source>
</evidence>
<dbReference type="InterPro" id="IPR008278">
    <property type="entry name" value="4-PPantetheinyl_Trfase_dom"/>
</dbReference>
<dbReference type="OrthoDB" id="9808281at2"/>
<gene>
    <name evidence="4" type="ORF">P255_02214</name>
</gene>
<dbReference type="Pfam" id="PF01648">
    <property type="entry name" value="ACPS"/>
    <property type="match status" value="1"/>
</dbReference>
<dbReference type="GO" id="GO:0019878">
    <property type="term" value="P:lysine biosynthetic process via aminoadipic acid"/>
    <property type="evidence" value="ECO:0007669"/>
    <property type="project" value="TreeGrafter"/>
</dbReference>
<evidence type="ECO:0000313" key="4">
    <source>
        <dbReference type="EMBL" id="ESK50238.1"/>
    </source>
</evidence>
<dbReference type="PATRIC" id="fig|1341683.3.peg.2187"/>
<evidence type="ECO:0000256" key="1">
    <source>
        <dbReference type="ARBA" id="ARBA00010990"/>
    </source>
</evidence>
<dbReference type="Proteomes" id="UP000018418">
    <property type="component" value="Unassembled WGS sequence"/>
</dbReference>
<protein>
    <recommendedName>
        <fullName evidence="3">4'-phosphopantetheinyl transferase domain-containing protein</fullName>
    </recommendedName>
</protein>
<reference evidence="4 5" key="1">
    <citation type="submission" date="2013-10" db="EMBL/GenBank/DDBJ databases">
        <title>The Genome Sequence of Acinetobacter brisouii CIP 110357.</title>
        <authorList>
            <consortium name="The Broad Institute Genomics Platform"/>
            <consortium name="The Broad Institute Genome Sequencing Center for Infectious Disease"/>
            <person name="Cerqueira G."/>
            <person name="Feldgarden M."/>
            <person name="Courvalin P."/>
            <person name="Grillot-Courvalin C."/>
            <person name="Clermont D."/>
            <person name="Rocha E."/>
            <person name="Yoon E.-J."/>
            <person name="Nemec A."/>
            <person name="Young S.K."/>
            <person name="Zeng Q."/>
            <person name="Gargeya S."/>
            <person name="Fitzgerald M."/>
            <person name="Abouelleil A."/>
            <person name="Alvarado L."/>
            <person name="Berlin A.M."/>
            <person name="Chapman S.B."/>
            <person name="Gainer-Dewar J."/>
            <person name="Goldberg J."/>
            <person name="Gnerre S."/>
            <person name="Griggs A."/>
            <person name="Gujja S."/>
            <person name="Hansen M."/>
            <person name="Howarth C."/>
            <person name="Imamovic A."/>
            <person name="Ireland A."/>
            <person name="Larimer J."/>
            <person name="McCowan C."/>
            <person name="Murphy C."/>
            <person name="Pearson M."/>
            <person name="Poon T.W."/>
            <person name="Priest M."/>
            <person name="Roberts A."/>
            <person name="Saif S."/>
            <person name="Shea T."/>
            <person name="Sykes S."/>
            <person name="Wortman J."/>
            <person name="Nusbaum C."/>
            <person name="Birren B."/>
        </authorList>
    </citation>
    <scope>NUCLEOTIDE SEQUENCE [LARGE SCALE GENOMIC DNA]</scope>
    <source>
        <strain evidence="4 5">CIP 110357</strain>
    </source>
</reference>
<dbReference type="Gene3D" id="3.90.470.20">
    <property type="entry name" value="4'-phosphopantetheinyl transferase domain"/>
    <property type="match status" value="2"/>
</dbReference>
<feature type="domain" description="4'-phosphopantetheinyl transferase" evidence="3">
    <location>
        <begin position="94"/>
        <end position="192"/>
    </location>
</feature>
<evidence type="ECO:0000259" key="3">
    <source>
        <dbReference type="Pfam" id="PF01648"/>
    </source>
</evidence>
<keyword evidence="2" id="KW-0808">Transferase</keyword>
<dbReference type="EMBL" id="AYEU01000007">
    <property type="protein sequence ID" value="ESK50238.1"/>
    <property type="molecule type" value="Genomic_DNA"/>
</dbReference>
<dbReference type="GO" id="GO:0005829">
    <property type="term" value="C:cytosol"/>
    <property type="evidence" value="ECO:0007669"/>
    <property type="project" value="TreeGrafter"/>
</dbReference>
<comment type="similarity">
    <text evidence="1">Belongs to the P-Pant transferase superfamily. Gsp/Sfp/HetI/AcpT family.</text>
</comment>
<dbReference type="GO" id="GO:0000287">
    <property type="term" value="F:magnesium ion binding"/>
    <property type="evidence" value="ECO:0007669"/>
    <property type="project" value="InterPro"/>
</dbReference>
<dbReference type="InterPro" id="IPR050559">
    <property type="entry name" value="P-Pant_transferase_sf"/>
</dbReference>
<dbReference type="GO" id="GO:0008897">
    <property type="term" value="F:holo-[acyl-carrier-protein] synthase activity"/>
    <property type="evidence" value="ECO:0007669"/>
    <property type="project" value="InterPro"/>
</dbReference>
<dbReference type="HOGENOM" id="CLU_109682_0_0_6"/>
<organism evidence="4 5">
    <name type="scientific">Acinetobacter brisouii CIP 110357</name>
    <dbReference type="NCBI Taxonomy" id="1341683"/>
    <lineage>
        <taxon>Bacteria</taxon>
        <taxon>Pseudomonadati</taxon>
        <taxon>Pseudomonadota</taxon>
        <taxon>Gammaproteobacteria</taxon>
        <taxon>Moraxellales</taxon>
        <taxon>Moraxellaceae</taxon>
        <taxon>Acinetobacter</taxon>
    </lineage>
</organism>
<dbReference type="SUPFAM" id="SSF56214">
    <property type="entry name" value="4'-phosphopantetheinyl transferase"/>
    <property type="match status" value="2"/>
</dbReference>
<dbReference type="PANTHER" id="PTHR12215">
    <property type="entry name" value="PHOSPHOPANTETHEINE TRANSFERASE"/>
    <property type="match status" value="1"/>
</dbReference>
<dbReference type="RefSeq" id="WP_004902184.1">
    <property type="nucleotide sequence ID" value="NZ_BBTI01000006.1"/>
</dbReference>
<accession>V2U7F4</accession>
<dbReference type="PANTHER" id="PTHR12215:SF10">
    <property type="entry name" value="L-AMINOADIPATE-SEMIALDEHYDE DEHYDROGENASE-PHOSPHOPANTETHEINYL TRANSFERASE"/>
    <property type="match status" value="1"/>
</dbReference>
<name>V2U7F4_9GAMM</name>
<sequence length="210" mass="24520">MKIEIYLQLLSRLAPKQPDAFAHRAAFKQYQQQLIYAYRAEILARQLNVTEQDLQFDKTEHGKPYLGNYPELAFNHSHGREHYALAVSQQVQDVGVDIESLQRKVRFQALAEHAFHPEEYQHWQATGQNTEYWFQVWTAKEAILKACGLGIRLSLNTLNTQVVTGQQQGYCQHSELGRFRYQHFVWKDALCTVAWRDREGLNPEIGYIQP</sequence>
<comment type="caution">
    <text evidence="4">The sequence shown here is derived from an EMBL/GenBank/DDBJ whole genome shotgun (WGS) entry which is preliminary data.</text>
</comment>
<evidence type="ECO:0000313" key="5">
    <source>
        <dbReference type="Proteomes" id="UP000018418"/>
    </source>
</evidence>
<dbReference type="InterPro" id="IPR037143">
    <property type="entry name" value="4-PPantetheinyl_Trfase_dom_sf"/>
</dbReference>